<dbReference type="GO" id="GO:0016758">
    <property type="term" value="F:hexosyltransferase activity"/>
    <property type="evidence" value="ECO:0007669"/>
    <property type="project" value="InterPro"/>
</dbReference>
<dbReference type="GO" id="GO:0006493">
    <property type="term" value="P:protein O-linked glycosylation"/>
    <property type="evidence" value="ECO:0007669"/>
    <property type="project" value="TreeGrafter"/>
</dbReference>
<reference evidence="13" key="1">
    <citation type="submission" date="2025-08" db="UniProtKB">
        <authorList>
            <consortium name="RefSeq"/>
        </authorList>
    </citation>
    <scope>IDENTIFICATION</scope>
    <source>
        <tissue evidence="13">Gonads</tissue>
    </source>
</reference>
<dbReference type="OrthoDB" id="2139606at2759"/>
<evidence type="ECO:0000256" key="5">
    <source>
        <dbReference type="ARBA" id="ARBA00022692"/>
    </source>
</evidence>
<proteinExistence type="inferred from homology"/>
<keyword evidence="4" id="KW-0808">Transferase</keyword>
<keyword evidence="5 11" id="KW-0812">Transmembrane</keyword>
<keyword evidence="8 11" id="KW-0333">Golgi apparatus</keyword>
<dbReference type="RefSeq" id="XP_013379414.1">
    <property type="nucleotide sequence ID" value="XM_013523960.1"/>
</dbReference>
<dbReference type="AlphaFoldDB" id="A0A1S3H2P8"/>
<dbReference type="Pfam" id="PF01762">
    <property type="entry name" value="Galactosyl_T"/>
    <property type="match status" value="1"/>
</dbReference>
<dbReference type="PANTHER" id="PTHR11214">
    <property type="entry name" value="BETA-1,3-N-ACETYLGLUCOSAMINYLTRANSFERASE"/>
    <property type="match status" value="1"/>
</dbReference>
<evidence type="ECO:0000256" key="9">
    <source>
        <dbReference type="ARBA" id="ARBA00023136"/>
    </source>
</evidence>
<keyword evidence="6 11" id="KW-0735">Signal-anchor</keyword>
<dbReference type="InterPro" id="IPR002659">
    <property type="entry name" value="Glyco_trans_31"/>
</dbReference>
<dbReference type="GO" id="GO:0000139">
    <property type="term" value="C:Golgi membrane"/>
    <property type="evidence" value="ECO:0007669"/>
    <property type="project" value="UniProtKB-SubCell"/>
</dbReference>
<keyword evidence="10" id="KW-0325">Glycoprotein</keyword>
<gene>
    <name evidence="13" type="primary">LOC106150932</name>
</gene>
<dbReference type="InParanoid" id="A0A1S3H2P8"/>
<evidence type="ECO:0000256" key="4">
    <source>
        <dbReference type="ARBA" id="ARBA00022679"/>
    </source>
</evidence>
<keyword evidence="3 11" id="KW-0328">Glycosyltransferase</keyword>
<keyword evidence="7 11" id="KW-1133">Transmembrane helix</keyword>
<evidence type="ECO:0000256" key="1">
    <source>
        <dbReference type="ARBA" id="ARBA00004323"/>
    </source>
</evidence>
<accession>A0A1S3H2P8</accession>
<dbReference type="EC" id="2.4.1.-" evidence="11"/>
<keyword evidence="12" id="KW-1185">Reference proteome</keyword>
<comment type="similarity">
    <text evidence="2 11">Belongs to the glycosyltransferase 31 family.</text>
</comment>
<sequence length="407" mass="46253">MERKGRAKYLAICILLIATIAFISIHMCVRTRGSCKTSKLKLFTAPHTLVKEEFNNKMNISSRVEQHFEKDEGSIKKESPLNQARYRIIKTPTLSSQKIKSTLTAGEARLSTKMHNENIHKARYRLKLNAKCPREKDVYLVTVVESAPGSFTDRQQFRDTWGSVKETGGKYIHTVFLLGAAPNVSIQSIVEKESAKYGDIVQYDFVDTYRNLTVKTVAALRWVLKFCSHAKTMMKTDIDVIVQYSLLVDFLQSLALKTNGELMLYLGCVLKHMPPVRATSSKWFVSEQEYAGHRYPDYVAGWGYLLSLPAVKSIVQAALQLPYHPMEDVFVGIAAEKAGVAPTQNKWFAPVVSMGYSFCYFKPFLVIHLPGNRLMRLQFWLDLKQFENDSCSHVNRGEPPEHVCQLP</sequence>
<dbReference type="Proteomes" id="UP000085678">
    <property type="component" value="Unplaced"/>
</dbReference>
<evidence type="ECO:0000313" key="13">
    <source>
        <dbReference type="RefSeq" id="XP_013379414.1"/>
    </source>
</evidence>
<evidence type="ECO:0000256" key="8">
    <source>
        <dbReference type="ARBA" id="ARBA00023034"/>
    </source>
</evidence>
<evidence type="ECO:0000313" key="12">
    <source>
        <dbReference type="Proteomes" id="UP000085678"/>
    </source>
</evidence>
<evidence type="ECO:0000256" key="11">
    <source>
        <dbReference type="RuleBase" id="RU363063"/>
    </source>
</evidence>
<organism evidence="12 13">
    <name type="scientific">Lingula anatina</name>
    <name type="common">Brachiopod</name>
    <name type="synonym">Lingula unguis</name>
    <dbReference type="NCBI Taxonomy" id="7574"/>
    <lineage>
        <taxon>Eukaryota</taxon>
        <taxon>Metazoa</taxon>
        <taxon>Spiralia</taxon>
        <taxon>Lophotrochozoa</taxon>
        <taxon>Brachiopoda</taxon>
        <taxon>Linguliformea</taxon>
        <taxon>Lingulata</taxon>
        <taxon>Lingulida</taxon>
        <taxon>Linguloidea</taxon>
        <taxon>Lingulidae</taxon>
        <taxon>Lingula</taxon>
    </lineage>
</organism>
<protein>
    <recommendedName>
        <fullName evidence="11">Hexosyltransferase</fullName>
        <ecNumber evidence="11">2.4.1.-</ecNumber>
    </recommendedName>
</protein>
<dbReference type="Gene3D" id="3.90.550.50">
    <property type="match status" value="1"/>
</dbReference>
<evidence type="ECO:0000256" key="3">
    <source>
        <dbReference type="ARBA" id="ARBA00022676"/>
    </source>
</evidence>
<dbReference type="GeneID" id="106150932"/>
<name>A0A1S3H2P8_LINAN</name>
<dbReference type="FunFam" id="3.90.550.50:FF:000001">
    <property type="entry name" value="Hexosyltransferase"/>
    <property type="match status" value="1"/>
</dbReference>
<keyword evidence="9 11" id="KW-0472">Membrane</keyword>
<dbReference type="PANTHER" id="PTHR11214:SF314">
    <property type="entry name" value="HEXOSYLTRANSFERASE"/>
    <property type="match status" value="1"/>
</dbReference>
<dbReference type="KEGG" id="lak:106150932"/>
<evidence type="ECO:0000256" key="6">
    <source>
        <dbReference type="ARBA" id="ARBA00022968"/>
    </source>
</evidence>
<comment type="subcellular location">
    <subcellularLocation>
        <location evidence="1 11">Golgi apparatus membrane</location>
        <topology evidence="1 11">Single-pass type II membrane protein</topology>
    </subcellularLocation>
</comment>
<evidence type="ECO:0000256" key="10">
    <source>
        <dbReference type="ARBA" id="ARBA00023180"/>
    </source>
</evidence>
<feature type="transmembrane region" description="Helical" evidence="11">
    <location>
        <begin position="7"/>
        <end position="27"/>
    </location>
</feature>
<evidence type="ECO:0000256" key="2">
    <source>
        <dbReference type="ARBA" id="ARBA00008661"/>
    </source>
</evidence>
<evidence type="ECO:0000256" key="7">
    <source>
        <dbReference type="ARBA" id="ARBA00022989"/>
    </source>
</evidence>